<evidence type="ECO:0000313" key="5">
    <source>
        <dbReference type="Proteomes" id="UP000185511"/>
    </source>
</evidence>
<feature type="compositionally biased region" description="Basic and acidic residues" evidence="1">
    <location>
        <begin position="137"/>
        <end position="146"/>
    </location>
</feature>
<dbReference type="PANTHER" id="PTHR36933">
    <property type="entry name" value="SLL0788 PROTEIN"/>
    <property type="match status" value="1"/>
</dbReference>
<evidence type="ECO:0000259" key="3">
    <source>
        <dbReference type="Pfam" id="PF03713"/>
    </source>
</evidence>
<dbReference type="Gene3D" id="1.20.1260.10">
    <property type="match status" value="1"/>
</dbReference>
<dbReference type="EMBL" id="CP016076">
    <property type="protein sequence ID" value="APU13418.1"/>
    <property type="molecule type" value="Genomic_DNA"/>
</dbReference>
<dbReference type="InterPro" id="IPR005183">
    <property type="entry name" value="DUF305_CopM-like"/>
</dbReference>
<dbReference type="Proteomes" id="UP000185511">
    <property type="component" value="Chromosome"/>
</dbReference>
<accession>A0AAC9PQT7</accession>
<dbReference type="Pfam" id="PF03713">
    <property type="entry name" value="DUF305"/>
    <property type="match status" value="1"/>
</dbReference>
<evidence type="ECO:0000313" key="4">
    <source>
        <dbReference type="EMBL" id="APU13418.1"/>
    </source>
</evidence>
<protein>
    <recommendedName>
        <fullName evidence="3">DUF305 domain-containing protein</fullName>
    </recommendedName>
</protein>
<feature type="signal peptide" evidence="2">
    <location>
        <begin position="1"/>
        <end position="25"/>
    </location>
</feature>
<feature type="chain" id="PRO_5041931783" description="DUF305 domain-containing protein" evidence="2">
    <location>
        <begin position="26"/>
        <end position="244"/>
    </location>
</feature>
<proteinExistence type="predicted"/>
<keyword evidence="5" id="KW-1185">Reference proteome</keyword>
<feature type="domain" description="DUF305" evidence="3">
    <location>
        <begin position="71"/>
        <end position="241"/>
    </location>
</feature>
<keyword evidence="2" id="KW-0732">Signal</keyword>
<gene>
    <name evidence="4" type="ORF">UA74_06735</name>
</gene>
<dbReference type="PROSITE" id="PS51257">
    <property type="entry name" value="PROKAR_LIPOPROTEIN"/>
    <property type="match status" value="1"/>
</dbReference>
<dbReference type="AlphaFoldDB" id="A0AAC9PQT7"/>
<dbReference type="RefSeq" id="WP_083682985.1">
    <property type="nucleotide sequence ID" value="NZ_CP016076.1"/>
</dbReference>
<feature type="region of interest" description="Disordered" evidence="1">
    <location>
        <begin position="127"/>
        <end position="168"/>
    </location>
</feature>
<reference evidence="5" key="1">
    <citation type="submission" date="2016-06" db="EMBL/GenBank/DDBJ databases">
        <title>Complete genome sequence of Actinoalloteichus fjordicus DSM 46855 (=ADI127-17), type strain of the new species Actinoalloteichus fjordicus.</title>
        <authorList>
            <person name="Ruckert C."/>
            <person name="Nouioui I."/>
            <person name="Willmese J."/>
            <person name="van Wezel G."/>
            <person name="Klenk H.-P."/>
            <person name="Kalinowski J."/>
            <person name="Zotchev S.B."/>
        </authorList>
    </citation>
    <scope>NUCLEOTIDE SEQUENCE [LARGE SCALE GENOMIC DNA]</scope>
    <source>
        <strain evidence="5">ADI127-7</strain>
    </source>
</reference>
<dbReference type="InterPro" id="IPR012347">
    <property type="entry name" value="Ferritin-like"/>
</dbReference>
<name>A0AAC9PQT7_9PSEU</name>
<dbReference type="PANTHER" id="PTHR36933:SF1">
    <property type="entry name" value="SLL0788 PROTEIN"/>
    <property type="match status" value="1"/>
</dbReference>
<evidence type="ECO:0000256" key="2">
    <source>
        <dbReference type="SAM" id="SignalP"/>
    </source>
</evidence>
<feature type="region of interest" description="Disordered" evidence="1">
    <location>
        <begin position="29"/>
        <end position="64"/>
    </location>
</feature>
<evidence type="ECO:0000256" key="1">
    <source>
        <dbReference type="SAM" id="MobiDB-lite"/>
    </source>
</evidence>
<sequence length="244" mass="25327">MRLSHVLSRLSVAGLIVVGLTGCTADPQAETASTGDGAPVIMPGAPGDEPRDASDADLADAGGQPAANAADEHFVRMMIPHHEQAGELTALVPDRSDHEQLRSLASRISDAQGAEIGALEGWLDQQGDSDAAAHPTSDGHEGHGDGHGGSADEAADGVDPESSDHADMPGMATEEEIAELAASDGTAFDRLFFELMIVHHEGAVTMAEEVLAEGADVLVVAMAQDVLVTQVDEIETMRRLLTEL</sequence>
<dbReference type="KEGG" id="acad:UA74_06735"/>
<organism evidence="4 5">
    <name type="scientific">Actinoalloteichus fjordicus</name>
    <dbReference type="NCBI Taxonomy" id="1612552"/>
    <lineage>
        <taxon>Bacteria</taxon>
        <taxon>Bacillati</taxon>
        <taxon>Actinomycetota</taxon>
        <taxon>Actinomycetes</taxon>
        <taxon>Pseudonocardiales</taxon>
        <taxon>Pseudonocardiaceae</taxon>
        <taxon>Actinoalloteichus</taxon>
    </lineage>
</organism>